<evidence type="ECO:0000313" key="12">
    <source>
        <dbReference type="Proteomes" id="UP000281028"/>
    </source>
</evidence>
<gene>
    <name evidence="11" type="ORF">ECE50_010340</name>
</gene>
<evidence type="ECO:0000256" key="4">
    <source>
        <dbReference type="ARBA" id="ARBA00022729"/>
    </source>
</evidence>
<dbReference type="OrthoDB" id="6278496at2"/>
<comment type="caution">
    <text evidence="11">The sequence shown here is derived from an EMBL/GenBank/DDBJ whole genome shotgun (WGS) entry which is preliminary data.</text>
</comment>
<evidence type="ECO:0000256" key="2">
    <source>
        <dbReference type="ARBA" id="ARBA00022670"/>
    </source>
</evidence>
<name>A0A9Q5GSZ8_9BACT</name>
<proteinExistence type="inferred from homology"/>
<evidence type="ECO:0000259" key="10">
    <source>
        <dbReference type="Pfam" id="PF05572"/>
    </source>
</evidence>
<keyword evidence="5" id="KW-0378">Hydrolase</keyword>
<dbReference type="Gene3D" id="3.40.390.10">
    <property type="entry name" value="Collagenase (Catalytic Domain)"/>
    <property type="match status" value="1"/>
</dbReference>
<reference evidence="11" key="1">
    <citation type="submission" date="2020-05" db="EMBL/GenBank/DDBJ databases">
        <title>Chitinophaga laudate sp. nov., isolated from a tropical peat swamp.</title>
        <authorList>
            <person name="Goh C.B.S."/>
            <person name="Lee M.S."/>
            <person name="Parimannan S."/>
            <person name="Pasbakhsh P."/>
            <person name="Yule C.M."/>
            <person name="Rajandas H."/>
            <person name="Loke S."/>
            <person name="Croft L."/>
            <person name="Tan J.B.L."/>
        </authorList>
    </citation>
    <scope>NUCLEOTIDE SEQUENCE</scope>
    <source>
        <strain evidence="11">Mgbs1</strain>
    </source>
</reference>
<accession>A0A9Q5GSZ8</accession>
<dbReference type="GO" id="GO:0008237">
    <property type="term" value="F:metallopeptidase activity"/>
    <property type="evidence" value="ECO:0007669"/>
    <property type="project" value="UniProtKB-KW"/>
</dbReference>
<keyword evidence="6" id="KW-0862">Zinc</keyword>
<keyword evidence="8" id="KW-1015">Disulfide bond</keyword>
<evidence type="ECO:0000256" key="9">
    <source>
        <dbReference type="SAM" id="SignalP"/>
    </source>
</evidence>
<dbReference type="AlphaFoldDB" id="A0A9Q5GSZ8"/>
<organism evidence="11 12">
    <name type="scientific">Chitinophaga solisilvae</name>
    <dbReference type="NCBI Taxonomy" id="1233460"/>
    <lineage>
        <taxon>Bacteria</taxon>
        <taxon>Pseudomonadati</taxon>
        <taxon>Bacteroidota</taxon>
        <taxon>Chitinophagia</taxon>
        <taxon>Chitinophagales</taxon>
        <taxon>Chitinophagaceae</taxon>
        <taxon>Chitinophaga</taxon>
    </lineage>
</organism>
<evidence type="ECO:0000256" key="7">
    <source>
        <dbReference type="ARBA" id="ARBA00023049"/>
    </source>
</evidence>
<evidence type="ECO:0000313" key="11">
    <source>
        <dbReference type="EMBL" id="NSL87229.1"/>
    </source>
</evidence>
<evidence type="ECO:0000256" key="5">
    <source>
        <dbReference type="ARBA" id="ARBA00022801"/>
    </source>
</evidence>
<feature type="chain" id="PRO_5040406301" description="Peptidase M43 pregnancy-associated plasma-A domain-containing protein" evidence="9">
    <location>
        <begin position="20"/>
        <end position="274"/>
    </location>
</feature>
<dbReference type="PANTHER" id="PTHR47466:SF1">
    <property type="entry name" value="METALLOPROTEASE MEP1 (AFU_ORTHOLOGUE AFUA_1G07730)-RELATED"/>
    <property type="match status" value="1"/>
</dbReference>
<dbReference type="SUPFAM" id="SSF55486">
    <property type="entry name" value="Metalloproteases ('zincins'), catalytic domain"/>
    <property type="match status" value="1"/>
</dbReference>
<dbReference type="GO" id="GO:0046872">
    <property type="term" value="F:metal ion binding"/>
    <property type="evidence" value="ECO:0007669"/>
    <property type="project" value="UniProtKB-KW"/>
</dbReference>
<comment type="similarity">
    <text evidence="1">Belongs to the peptidase M43B family.</text>
</comment>
<keyword evidence="3" id="KW-0479">Metal-binding</keyword>
<dbReference type="Pfam" id="PF05572">
    <property type="entry name" value="Peptidase_M43"/>
    <property type="match status" value="1"/>
</dbReference>
<dbReference type="PANTHER" id="PTHR47466">
    <property type="match status" value="1"/>
</dbReference>
<keyword evidence="7" id="KW-0482">Metalloprotease</keyword>
<dbReference type="Proteomes" id="UP000281028">
    <property type="component" value="Unassembled WGS sequence"/>
</dbReference>
<feature type="signal peptide" evidence="9">
    <location>
        <begin position="1"/>
        <end position="19"/>
    </location>
</feature>
<evidence type="ECO:0000256" key="3">
    <source>
        <dbReference type="ARBA" id="ARBA00022723"/>
    </source>
</evidence>
<feature type="domain" description="Peptidase M43 pregnancy-associated plasma-A" evidence="10">
    <location>
        <begin position="169"/>
        <end position="265"/>
    </location>
</feature>
<keyword evidence="12" id="KW-1185">Reference proteome</keyword>
<dbReference type="InterPro" id="IPR024079">
    <property type="entry name" value="MetalloPept_cat_dom_sf"/>
</dbReference>
<dbReference type="GO" id="GO:0006508">
    <property type="term" value="P:proteolysis"/>
    <property type="evidence" value="ECO:0007669"/>
    <property type="project" value="UniProtKB-KW"/>
</dbReference>
<evidence type="ECO:0000256" key="1">
    <source>
        <dbReference type="ARBA" id="ARBA00008721"/>
    </source>
</evidence>
<dbReference type="EMBL" id="RIAR02000001">
    <property type="protein sequence ID" value="NSL87229.1"/>
    <property type="molecule type" value="Genomic_DNA"/>
</dbReference>
<evidence type="ECO:0000256" key="8">
    <source>
        <dbReference type="ARBA" id="ARBA00023157"/>
    </source>
</evidence>
<keyword evidence="2" id="KW-0645">Protease</keyword>
<evidence type="ECO:0000256" key="6">
    <source>
        <dbReference type="ARBA" id="ARBA00022833"/>
    </source>
</evidence>
<dbReference type="InterPro" id="IPR008754">
    <property type="entry name" value="Peptidase_M43"/>
</dbReference>
<protein>
    <recommendedName>
        <fullName evidence="10">Peptidase M43 pregnancy-associated plasma-A domain-containing protein</fullName>
    </recommendedName>
</protein>
<sequence length="274" mass="30733">MKKAFILFLLLFPASVVCSQDAGQQVISVPVIFHVIYSGRTHSRTDGGNTQENIETAKLLTELKEMQEDFLLLNADTAEVIAAYKGIIGNPRIRFYLADTLLQPDGEKGIIRVLSRRNKRNLSSQSRVIDPRRYLNIYVGNIGSSFVNTNPWNDRETDAVYLGFDWIGQHYRLLTHETGHWCGLFHIYGGNGSGKGGGCKTDGDDIADTPVQKKPTDMDCIKCPPAVADQHCDAGVPSNYNNFMDYSGCRKMFTAEQCRRMRENITVHRPGLLR</sequence>
<keyword evidence="4 9" id="KW-0732">Signal</keyword>